<dbReference type="Gene3D" id="3.30.420.40">
    <property type="match status" value="1"/>
</dbReference>
<protein>
    <submittedName>
        <fullName evidence="2">ROK family protein</fullName>
    </submittedName>
</protein>
<accession>A0A6G3WP51</accession>
<dbReference type="AlphaFoldDB" id="A0A6G3WP51"/>
<comment type="similarity">
    <text evidence="1">Belongs to the ROK (NagC/XylR) family.</text>
</comment>
<dbReference type="InterPro" id="IPR043129">
    <property type="entry name" value="ATPase_NBD"/>
</dbReference>
<proteinExistence type="inferred from homology"/>
<gene>
    <name evidence="2" type="ORF">G3M58_12605</name>
</gene>
<reference evidence="2" key="1">
    <citation type="submission" date="2020-01" db="EMBL/GenBank/DDBJ databases">
        <title>Insect and environment-associated Actinomycetes.</title>
        <authorList>
            <person name="Currrie C."/>
            <person name="Chevrette M."/>
            <person name="Carlson C."/>
            <person name="Stubbendieck R."/>
            <person name="Wendt-Pienkowski E."/>
        </authorList>
    </citation>
    <scope>NUCLEOTIDE SEQUENCE</scope>
    <source>
        <strain evidence="2">SID7499</strain>
    </source>
</reference>
<evidence type="ECO:0000256" key="1">
    <source>
        <dbReference type="ARBA" id="ARBA00006479"/>
    </source>
</evidence>
<comment type="caution">
    <text evidence="2">The sequence shown here is derived from an EMBL/GenBank/DDBJ whole genome shotgun (WGS) entry which is preliminary data.</text>
</comment>
<name>A0A6G3WP51_9ACTN</name>
<dbReference type="SUPFAM" id="SSF53067">
    <property type="entry name" value="Actin-like ATPase domain"/>
    <property type="match status" value="1"/>
</dbReference>
<feature type="non-terminal residue" evidence="2">
    <location>
        <position position="69"/>
    </location>
</feature>
<dbReference type="EMBL" id="JAAGMN010001384">
    <property type="protein sequence ID" value="NEE07286.1"/>
    <property type="molecule type" value="Genomic_DNA"/>
</dbReference>
<organism evidence="2">
    <name type="scientific">Streptomyces sp. SID7499</name>
    <dbReference type="NCBI Taxonomy" id="2706086"/>
    <lineage>
        <taxon>Bacteria</taxon>
        <taxon>Bacillati</taxon>
        <taxon>Actinomycetota</taxon>
        <taxon>Actinomycetes</taxon>
        <taxon>Kitasatosporales</taxon>
        <taxon>Streptomycetaceae</taxon>
        <taxon>Streptomyces</taxon>
    </lineage>
</organism>
<sequence>MTERLPSRKVCDVTVYGALDIGGTKIAGALVDEAGTLLVRAQRPTPAQESAEELMAAVASVIDELTAHP</sequence>
<evidence type="ECO:0000313" key="2">
    <source>
        <dbReference type="EMBL" id="NEE07286.1"/>
    </source>
</evidence>
<dbReference type="Pfam" id="PF00480">
    <property type="entry name" value="ROK"/>
    <property type="match status" value="1"/>
</dbReference>
<dbReference type="InterPro" id="IPR000600">
    <property type="entry name" value="ROK"/>
</dbReference>